<proteinExistence type="inferred from homology"/>
<dbReference type="NCBIfam" id="TIGR01352">
    <property type="entry name" value="tonB_Cterm"/>
    <property type="match status" value="1"/>
</dbReference>
<dbReference type="Proteomes" id="UP000063275">
    <property type="component" value="Chromosome"/>
</dbReference>
<evidence type="ECO:0000256" key="9">
    <source>
        <dbReference type="ARBA" id="ARBA00023136"/>
    </source>
</evidence>
<dbReference type="InterPro" id="IPR006260">
    <property type="entry name" value="TonB/TolA_C"/>
</dbReference>
<keyword evidence="3" id="KW-0813">Transport</keyword>
<dbReference type="GeneID" id="60660242"/>
<accession>A0A0S2ZPX3</accession>
<keyword evidence="6" id="KW-0812">Transmembrane</keyword>
<feature type="compositionally biased region" description="Gly residues" evidence="10">
    <location>
        <begin position="142"/>
        <end position="152"/>
    </location>
</feature>
<sequence length="262" mass="29018">MKKYILISLVLHLIILFGFGVIQTTQMVKDEPKNQVVPIAFVAKQTSDNPGGKVLDTQEREKQSPEPPKPKVEKKPEEKKPEEKKVEKKPEKKEIESNIPSKDAKPVEKQPEPTTSENTQSTETTSRGESTSSETSSSTGGSTKGTGSGDEGFGSNFISDGDGSYIALSSKGINYEIINEVEPDYPSQAESIGYSKQVKVTVKFLVGLKGNVEKAEITQSHKDLGFDAEVMKAIKKWRFKPIYHNGKNIKVYFVKTFVFDPQ</sequence>
<dbReference type="Gene3D" id="3.30.1150.10">
    <property type="match status" value="1"/>
</dbReference>
<evidence type="ECO:0000256" key="3">
    <source>
        <dbReference type="ARBA" id="ARBA00022448"/>
    </source>
</evidence>
<evidence type="ECO:0000256" key="1">
    <source>
        <dbReference type="ARBA" id="ARBA00004383"/>
    </source>
</evidence>
<evidence type="ECO:0000256" key="4">
    <source>
        <dbReference type="ARBA" id="ARBA00022475"/>
    </source>
</evidence>
<comment type="similarity">
    <text evidence="2">Belongs to the TonB family.</text>
</comment>
<feature type="compositionally biased region" description="Low complexity" evidence="10">
    <location>
        <begin position="112"/>
        <end position="141"/>
    </location>
</feature>
<evidence type="ECO:0000256" key="7">
    <source>
        <dbReference type="ARBA" id="ARBA00022927"/>
    </source>
</evidence>
<evidence type="ECO:0000256" key="6">
    <source>
        <dbReference type="ARBA" id="ARBA00022692"/>
    </source>
</evidence>
<dbReference type="GO" id="GO:0055085">
    <property type="term" value="P:transmembrane transport"/>
    <property type="evidence" value="ECO:0007669"/>
    <property type="project" value="InterPro"/>
</dbReference>
<evidence type="ECO:0000313" key="12">
    <source>
        <dbReference type="EMBL" id="ALQ40963.1"/>
    </source>
</evidence>
<dbReference type="GO" id="GO:0098797">
    <property type="term" value="C:plasma membrane protein complex"/>
    <property type="evidence" value="ECO:0007669"/>
    <property type="project" value="TreeGrafter"/>
</dbReference>
<dbReference type="GO" id="GO:0031992">
    <property type="term" value="F:energy transducer activity"/>
    <property type="evidence" value="ECO:0007669"/>
    <property type="project" value="TreeGrafter"/>
</dbReference>
<dbReference type="RefSeq" id="WP_029491969.1">
    <property type="nucleotide sequence ID" value="NZ_ATKF01000105.1"/>
</dbReference>
<keyword evidence="7" id="KW-0653">Protein transport</keyword>
<organism evidence="12">
    <name type="scientific">Fusobacterium hwasookii ChDC F174</name>
    <dbReference type="NCBI Taxonomy" id="1307442"/>
    <lineage>
        <taxon>Bacteria</taxon>
        <taxon>Fusobacteriati</taxon>
        <taxon>Fusobacteriota</taxon>
        <taxon>Fusobacteriia</taxon>
        <taxon>Fusobacteriales</taxon>
        <taxon>Fusobacteriaceae</taxon>
        <taxon>Fusobacterium</taxon>
    </lineage>
</organism>
<dbReference type="GO" id="GO:0015031">
    <property type="term" value="P:protein transport"/>
    <property type="evidence" value="ECO:0007669"/>
    <property type="project" value="UniProtKB-KW"/>
</dbReference>
<name>A0A0S2ZPX3_9FUSO</name>
<reference evidence="12 13" key="1">
    <citation type="submission" date="2015-11" db="EMBL/GenBank/DDBJ databases">
        <authorList>
            <person name="Zhang Y."/>
            <person name="Guo Z."/>
        </authorList>
    </citation>
    <scope>NUCLEOTIDE SEQUENCE [LARGE SCALE GENOMIC DNA]</scope>
    <source>
        <strain evidence="12 13">ChDC F174</strain>
    </source>
</reference>
<dbReference type="Pfam" id="PF03544">
    <property type="entry name" value="TonB_C"/>
    <property type="match status" value="1"/>
</dbReference>
<dbReference type="InterPro" id="IPR051045">
    <property type="entry name" value="TonB-dependent_transducer"/>
</dbReference>
<keyword evidence="8" id="KW-1133">Transmembrane helix</keyword>
<keyword evidence="4" id="KW-1003">Cell membrane</keyword>
<comment type="subcellular location">
    <subcellularLocation>
        <location evidence="1">Cell inner membrane</location>
        <topology evidence="1">Single-pass membrane protein</topology>
        <orientation evidence="1">Periplasmic side</orientation>
    </subcellularLocation>
</comment>
<gene>
    <name evidence="12" type="ORF">RN87_10605</name>
</gene>
<evidence type="ECO:0000313" key="13">
    <source>
        <dbReference type="Proteomes" id="UP000063275"/>
    </source>
</evidence>
<feature type="domain" description="TonB C-terminal" evidence="11">
    <location>
        <begin position="172"/>
        <end position="262"/>
    </location>
</feature>
<keyword evidence="5" id="KW-0997">Cell inner membrane</keyword>
<dbReference type="KEGG" id="fhw:RN87_10605"/>
<dbReference type="PANTHER" id="PTHR33446:SF2">
    <property type="entry name" value="PROTEIN TONB"/>
    <property type="match status" value="1"/>
</dbReference>
<feature type="compositionally biased region" description="Basic and acidic residues" evidence="10">
    <location>
        <begin position="56"/>
        <end position="111"/>
    </location>
</feature>
<dbReference type="OrthoDB" id="87839at2"/>
<dbReference type="EMBL" id="CP013331">
    <property type="protein sequence ID" value="ALQ40963.1"/>
    <property type="molecule type" value="Genomic_DNA"/>
</dbReference>
<dbReference type="FunFam" id="3.30.1150.10:FF:000017">
    <property type="entry name" value="Energy transducer TonB"/>
    <property type="match status" value="1"/>
</dbReference>
<dbReference type="InterPro" id="IPR037682">
    <property type="entry name" value="TonB_C"/>
</dbReference>
<evidence type="ECO:0000256" key="10">
    <source>
        <dbReference type="SAM" id="MobiDB-lite"/>
    </source>
</evidence>
<evidence type="ECO:0000256" key="5">
    <source>
        <dbReference type="ARBA" id="ARBA00022519"/>
    </source>
</evidence>
<evidence type="ECO:0000256" key="2">
    <source>
        <dbReference type="ARBA" id="ARBA00006555"/>
    </source>
</evidence>
<evidence type="ECO:0000259" key="11">
    <source>
        <dbReference type="PROSITE" id="PS52015"/>
    </source>
</evidence>
<protein>
    <submittedName>
        <fullName evidence="12">Energy transducer TonB</fullName>
    </submittedName>
</protein>
<dbReference type="SUPFAM" id="SSF74653">
    <property type="entry name" value="TolA/TonB C-terminal domain"/>
    <property type="match status" value="1"/>
</dbReference>
<dbReference type="AlphaFoldDB" id="A0A0S2ZPX3"/>
<keyword evidence="9" id="KW-0472">Membrane</keyword>
<feature type="region of interest" description="Disordered" evidence="10">
    <location>
        <begin position="46"/>
        <end position="155"/>
    </location>
</feature>
<evidence type="ECO:0000256" key="8">
    <source>
        <dbReference type="ARBA" id="ARBA00022989"/>
    </source>
</evidence>
<dbReference type="PANTHER" id="PTHR33446">
    <property type="entry name" value="PROTEIN TONB-RELATED"/>
    <property type="match status" value="1"/>
</dbReference>
<dbReference type="PROSITE" id="PS52015">
    <property type="entry name" value="TONB_CTD"/>
    <property type="match status" value="1"/>
</dbReference>